<accession>A0AAU7PSC4</accession>
<evidence type="ECO:0008006" key="2">
    <source>
        <dbReference type="Google" id="ProtNLM"/>
    </source>
</evidence>
<dbReference type="EMBL" id="CP157940">
    <property type="protein sequence ID" value="XBS55271.1"/>
    <property type="molecule type" value="Genomic_DNA"/>
</dbReference>
<gene>
    <name evidence="1" type="ORF">ABFV83_05600</name>
</gene>
<dbReference type="RefSeq" id="WP_349947947.1">
    <property type="nucleotide sequence ID" value="NZ_CP157940.1"/>
</dbReference>
<proteinExistence type="predicted"/>
<name>A0AAU7PSC4_9FIRM</name>
<reference evidence="1" key="1">
    <citation type="submission" date="2024-06" db="EMBL/GenBank/DDBJ databases">
        <title>Lacrimispora cavernae sp. nov., a novel anaerobe isolated from bat guano pile inside a cave.</title>
        <authorList>
            <person name="Miller S.L."/>
            <person name="Lu N."/>
            <person name="King J."/>
            <person name="Sankaranarayanan K."/>
            <person name="Lawson P.A."/>
        </authorList>
    </citation>
    <scope>NUCLEOTIDE SEQUENCE</scope>
    <source>
        <strain evidence="1">BS-2</strain>
    </source>
</reference>
<protein>
    <recommendedName>
        <fullName evidence="2">Immunity protein 63 domain-containing protein</fullName>
    </recommendedName>
</protein>
<sequence length="174" mass="20242">MEETKKSGLEELEKAAEISGFKWYIFDIIYEGLEQDGIEKSKFSLDKEEADAVCFIIRDGSFTVCGRAGKDMRQHHSIYHGVCDFFNRIYEGEENTEKAVTRFLIRTLDLPALMKKPSRSMLRDQICTCQKETEALKEKIKKEPGKKEETMLSLNRIYLKGLKEKMEKYYGETV</sequence>
<organism evidence="1">
    <name type="scientific">Lacrimispora sp. BS-2</name>
    <dbReference type="NCBI Taxonomy" id="3151850"/>
    <lineage>
        <taxon>Bacteria</taxon>
        <taxon>Bacillati</taxon>
        <taxon>Bacillota</taxon>
        <taxon>Clostridia</taxon>
        <taxon>Lachnospirales</taxon>
        <taxon>Lachnospiraceae</taxon>
        <taxon>Lacrimispora</taxon>
    </lineage>
</organism>
<evidence type="ECO:0000313" key="1">
    <source>
        <dbReference type="EMBL" id="XBS55271.1"/>
    </source>
</evidence>
<dbReference type="AlphaFoldDB" id="A0AAU7PSC4"/>